<comment type="caution">
    <text evidence="2">The sequence shown here is derived from an EMBL/GenBank/DDBJ whole genome shotgun (WGS) entry which is preliminary data.</text>
</comment>
<evidence type="ECO:0000259" key="1">
    <source>
        <dbReference type="PROSITE" id="PS51819"/>
    </source>
</evidence>
<organism evidence="2 3">
    <name type="scientific">Tumidithrix elongata BACA0141</name>
    <dbReference type="NCBI Taxonomy" id="2716417"/>
    <lineage>
        <taxon>Bacteria</taxon>
        <taxon>Bacillati</taxon>
        <taxon>Cyanobacteriota</taxon>
        <taxon>Cyanophyceae</taxon>
        <taxon>Pseudanabaenales</taxon>
        <taxon>Pseudanabaenaceae</taxon>
        <taxon>Tumidithrix</taxon>
        <taxon>Tumidithrix elongata</taxon>
    </lineage>
</organism>
<dbReference type="PANTHER" id="PTHR39175:SF1">
    <property type="entry name" value="FAMILY PROTEIN, PUTATIVE (AFU_ORTHOLOGUE AFUA_3G15060)-RELATED"/>
    <property type="match status" value="1"/>
</dbReference>
<dbReference type="SUPFAM" id="SSF54593">
    <property type="entry name" value="Glyoxalase/Bleomycin resistance protein/Dihydroxybiphenyl dioxygenase"/>
    <property type="match status" value="1"/>
</dbReference>
<protein>
    <submittedName>
        <fullName evidence="2">VOC family protein</fullName>
    </submittedName>
</protein>
<name>A0AAW9PXD2_9CYAN</name>
<dbReference type="PROSITE" id="PS51819">
    <property type="entry name" value="VOC"/>
    <property type="match status" value="1"/>
</dbReference>
<keyword evidence="3" id="KW-1185">Reference proteome</keyword>
<evidence type="ECO:0000313" key="2">
    <source>
        <dbReference type="EMBL" id="MEE3715620.1"/>
    </source>
</evidence>
<gene>
    <name evidence="2" type="ORF">V2H45_02550</name>
</gene>
<dbReference type="RefSeq" id="WP_330482044.1">
    <property type="nucleotide sequence ID" value="NZ_JAZBJZ010000005.1"/>
</dbReference>
<evidence type="ECO:0000313" key="3">
    <source>
        <dbReference type="Proteomes" id="UP001333818"/>
    </source>
</evidence>
<dbReference type="Pfam" id="PF00903">
    <property type="entry name" value="Glyoxalase"/>
    <property type="match status" value="1"/>
</dbReference>
<accession>A0AAW9PXD2</accession>
<dbReference type="InterPro" id="IPR004360">
    <property type="entry name" value="Glyas_Fos-R_dOase_dom"/>
</dbReference>
<dbReference type="EMBL" id="JAZBJZ010000005">
    <property type="protein sequence ID" value="MEE3715620.1"/>
    <property type="molecule type" value="Genomic_DNA"/>
</dbReference>
<feature type="domain" description="VOC" evidence="1">
    <location>
        <begin position="5"/>
        <end position="121"/>
    </location>
</feature>
<dbReference type="Gene3D" id="3.10.180.10">
    <property type="entry name" value="2,3-Dihydroxybiphenyl 1,2-Dioxygenase, domain 1"/>
    <property type="match status" value="1"/>
</dbReference>
<dbReference type="PANTHER" id="PTHR39175">
    <property type="entry name" value="FAMILY PROTEIN, PUTATIVE (AFU_ORTHOLOGUE AFUA_3G15060)-RELATED"/>
    <property type="match status" value="1"/>
</dbReference>
<reference evidence="2" key="1">
    <citation type="submission" date="2024-01" db="EMBL/GenBank/DDBJ databases">
        <title>Bank of Algae and Cyanobacteria of the Azores (BACA) strain genomes.</title>
        <authorList>
            <person name="Luz R."/>
            <person name="Cordeiro R."/>
            <person name="Fonseca A."/>
            <person name="Goncalves V."/>
        </authorList>
    </citation>
    <scope>NUCLEOTIDE SEQUENCE</scope>
    <source>
        <strain evidence="2">BACA0141</strain>
    </source>
</reference>
<dbReference type="Proteomes" id="UP001333818">
    <property type="component" value="Unassembled WGS sequence"/>
</dbReference>
<dbReference type="InterPro" id="IPR037523">
    <property type="entry name" value="VOC_core"/>
</dbReference>
<sequence>MWLKAIDHIQVTSTPDLEDAMRFFYGQVLGLSELPKPVALKAVAGAWYQLGNTQVHIATEPEIYNAETRRHIGFQVEDLEAFRQHLQSLAVEIIPDRQPIEGCDRFYLRDPGGNRLEILTYHF</sequence>
<dbReference type="InterPro" id="IPR029068">
    <property type="entry name" value="Glyas_Bleomycin-R_OHBP_Dase"/>
</dbReference>
<dbReference type="AlphaFoldDB" id="A0AAW9PXD2"/>
<proteinExistence type="predicted"/>